<dbReference type="GO" id="GO:0003700">
    <property type="term" value="F:DNA-binding transcription factor activity"/>
    <property type="evidence" value="ECO:0007669"/>
    <property type="project" value="InterPro"/>
</dbReference>
<organism evidence="6 7">
    <name type="scientific">Caballeronia telluris</name>
    <dbReference type="NCBI Taxonomy" id="326475"/>
    <lineage>
        <taxon>Bacteria</taxon>
        <taxon>Pseudomonadati</taxon>
        <taxon>Pseudomonadota</taxon>
        <taxon>Betaproteobacteria</taxon>
        <taxon>Burkholderiales</taxon>
        <taxon>Burkholderiaceae</taxon>
        <taxon>Caballeronia</taxon>
    </lineage>
</organism>
<dbReference type="InterPro" id="IPR000847">
    <property type="entry name" value="LysR_HTH_N"/>
</dbReference>
<keyword evidence="7" id="KW-1185">Reference proteome</keyword>
<dbReference type="InterPro" id="IPR036390">
    <property type="entry name" value="WH_DNA-bd_sf"/>
</dbReference>
<dbReference type="PROSITE" id="PS50931">
    <property type="entry name" value="HTH_LYSR"/>
    <property type="match status" value="1"/>
</dbReference>
<protein>
    <submittedName>
        <fullName evidence="6">LysR family transcriptional regulator</fullName>
    </submittedName>
</protein>
<feature type="domain" description="HTH lysR-type" evidence="5">
    <location>
        <begin position="27"/>
        <end position="84"/>
    </location>
</feature>
<dbReference type="FunFam" id="1.10.10.10:FF:000001">
    <property type="entry name" value="LysR family transcriptional regulator"/>
    <property type="match status" value="1"/>
</dbReference>
<dbReference type="Pfam" id="PF03466">
    <property type="entry name" value="LysR_substrate"/>
    <property type="match status" value="1"/>
</dbReference>
<dbReference type="PRINTS" id="PR00039">
    <property type="entry name" value="HTHLYSR"/>
</dbReference>
<evidence type="ECO:0000313" key="7">
    <source>
        <dbReference type="Proteomes" id="UP000054717"/>
    </source>
</evidence>
<dbReference type="Gene3D" id="3.40.190.10">
    <property type="entry name" value="Periplasmic binding protein-like II"/>
    <property type="match status" value="2"/>
</dbReference>
<dbReference type="STRING" id="326475.AWB66_04073"/>
<dbReference type="InterPro" id="IPR036388">
    <property type="entry name" value="WH-like_DNA-bd_sf"/>
</dbReference>
<dbReference type="Pfam" id="PF00126">
    <property type="entry name" value="HTH_1"/>
    <property type="match status" value="1"/>
</dbReference>
<dbReference type="InterPro" id="IPR005119">
    <property type="entry name" value="LysR_subst-bd"/>
</dbReference>
<keyword evidence="3" id="KW-0238">DNA-binding</keyword>
<sequence>MSTLSEPRPDVRDATPDTAQVAKALSVSLHQLRLFITLARHRSFTRAGDEFGITQSAVSRSIRELEDEIALRLFDRTTRQVALTDAGRKLIARVAPLVEELEATLRPRSGDSAEPGIVQFASSSSLTASVLPAWLASCAASHPDLSIALVDRPQNQVLQLVRAGEADLGVVIAPDNVSELVAEPLFDDPLCALVPACHPLASQRSAHWRALRGASLLVLDDDADSHAATERALMLHDVAGTTRQRLAQAQSVVQMVEAGLGIGVMPMHACAAWAGRGVQAVVLTPEASRSIMLVRRKGRALRAGAAHVWAHVVAASLARRSASPTLRAVPA</sequence>
<dbReference type="RefSeq" id="WP_087632112.1">
    <property type="nucleotide sequence ID" value="NZ_FCNZ02000016.1"/>
</dbReference>
<comment type="similarity">
    <text evidence="1">Belongs to the LysR transcriptional regulatory family.</text>
</comment>
<dbReference type="GO" id="GO:0005829">
    <property type="term" value="C:cytosol"/>
    <property type="evidence" value="ECO:0007669"/>
    <property type="project" value="TreeGrafter"/>
</dbReference>
<dbReference type="SUPFAM" id="SSF53850">
    <property type="entry name" value="Periplasmic binding protein-like II"/>
    <property type="match status" value="1"/>
</dbReference>
<accession>A0A158JBK3</accession>
<evidence type="ECO:0000313" key="6">
    <source>
        <dbReference type="EMBL" id="SAL66224.1"/>
    </source>
</evidence>
<dbReference type="AlphaFoldDB" id="A0A158JBK3"/>
<evidence type="ECO:0000256" key="1">
    <source>
        <dbReference type="ARBA" id="ARBA00009437"/>
    </source>
</evidence>
<comment type="caution">
    <text evidence="6">The sequence shown here is derived from an EMBL/GenBank/DDBJ whole genome shotgun (WGS) entry which is preliminary data.</text>
</comment>
<dbReference type="PANTHER" id="PTHR30419">
    <property type="entry name" value="HTH-TYPE TRANSCRIPTIONAL REGULATOR YBHD"/>
    <property type="match status" value="1"/>
</dbReference>
<dbReference type="Gene3D" id="1.10.10.10">
    <property type="entry name" value="Winged helix-like DNA-binding domain superfamily/Winged helix DNA-binding domain"/>
    <property type="match status" value="1"/>
</dbReference>
<reference evidence="6" key="1">
    <citation type="submission" date="2016-01" db="EMBL/GenBank/DDBJ databases">
        <authorList>
            <person name="Peeters Charlotte."/>
        </authorList>
    </citation>
    <scope>NUCLEOTIDE SEQUENCE</scope>
    <source>
        <strain evidence="6">LMG 22936</strain>
    </source>
</reference>
<keyword evidence="4" id="KW-0804">Transcription</keyword>
<keyword evidence="2" id="KW-0805">Transcription regulation</keyword>
<gene>
    <name evidence="6" type="ORF">AWB66_04073</name>
</gene>
<evidence type="ECO:0000256" key="4">
    <source>
        <dbReference type="ARBA" id="ARBA00023163"/>
    </source>
</evidence>
<dbReference type="GO" id="GO:0003677">
    <property type="term" value="F:DNA binding"/>
    <property type="evidence" value="ECO:0007669"/>
    <property type="project" value="UniProtKB-KW"/>
</dbReference>
<name>A0A158JBK3_9BURK</name>
<evidence type="ECO:0000256" key="3">
    <source>
        <dbReference type="ARBA" id="ARBA00023125"/>
    </source>
</evidence>
<dbReference type="SUPFAM" id="SSF46785">
    <property type="entry name" value="Winged helix' DNA-binding domain"/>
    <property type="match status" value="1"/>
</dbReference>
<evidence type="ECO:0000256" key="2">
    <source>
        <dbReference type="ARBA" id="ARBA00023015"/>
    </source>
</evidence>
<dbReference type="EMBL" id="FCNZ02000016">
    <property type="protein sequence ID" value="SAL66224.1"/>
    <property type="molecule type" value="Genomic_DNA"/>
</dbReference>
<proteinExistence type="inferred from homology"/>
<dbReference type="PANTHER" id="PTHR30419:SF14">
    <property type="entry name" value="LYSR FAMILY TRANSCRIPTIONAL REGULATOR"/>
    <property type="match status" value="1"/>
</dbReference>
<evidence type="ECO:0000259" key="5">
    <source>
        <dbReference type="PROSITE" id="PS50931"/>
    </source>
</evidence>
<dbReference type="Proteomes" id="UP000054717">
    <property type="component" value="Unassembled WGS sequence"/>
</dbReference>
<dbReference type="InterPro" id="IPR050950">
    <property type="entry name" value="HTH-type_LysR_regulators"/>
</dbReference>